<keyword evidence="2" id="KW-1185">Reference proteome</keyword>
<protein>
    <submittedName>
        <fullName evidence="1">Uncharacterized protein</fullName>
    </submittedName>
</protein>
<evidence type="ECO:0000313" key="2">
    <source>
        <dbReference type="Proteomes" id="UP001152795"/>
    </source>
</evidence>
<dbReference type="AlphaFoldDB" id="A0A6S7LVP2"/>
<dbReference type="EMBL" id="CACRXK020042920">
    <property type="protein sequence ID" value="CAB4045883.1"/>
    <property type="molecule type" value="Genomic_DNA"/>
</dbReference>
<feature type="non-terminal residue" evidence="1">
    <location>
        <position position="224"/>
    </location>
</feature>
<gene>
    <name evidence="1" type="ORF">PACLA_8A003921</name>
</gene>
<organism evidence="1 2">
    <name type="scientific">Paramuricea clavata</name>
    <name type="common">Red gorgonian</name>
    <name type="synonym">Violescent sea-whip</name>
    <dbReference type="NCBI Taxonomy" id="317549"/>
    <lineage>
        <taxon>Eukaryota</taxon>
        <taxon>Metazoa</taxon>
        <taxon>Cnidaria</taxon>
        <taxon>Anthozoa</taxon>
        <taxon>Octocorallia</taxon>
        <taxon>Malacalcyonacea</taxon>
        <taxon>Plexauridae</taxon>
        <taxon>Paramuricea</taxon>
    </lineage>
</organism>
<accession>A0A6S7LVP2</accession>
<reference evidence="1" key="1">
    <citation type="submission" date="2020-04" db="EMBL/GenBank/DDBJ databases">
        <authorList>
            <person name="Alioto T."/>
            <person name="Alioto T."/>
            <person name="Gomez Garrido J."/>
        </authorList>
    </citation>
    <scope>NUCLEOTIDE SEQUENCE</scope>
    <source>
        <strain evidence="1">A484AB</strain>
    </source>
</reference>
<evidence type="ECO:0000313" key="1">
    <source>
        <dbReference type="EMBL" id="CAB4045883.1"/>
    </source>
</evidence>
<dbReference type="Proteomes" id="UP001152795">
    <property type="component" value="Unassembled WGS sequence"/>
</dbReference>
<name>A0A6S7LVP2_PARCT</name>
<proteinExistence type="predicted"/>
<sequence>RCKALTVTAISSLDEYKSDAASSMFDKISTLSEELTNAFSAWLLQTADLDDPKTVAAKTTFNEVAKATDDVLVKLRAIAPVPTSIPKQEKKHDSRLRRIDFRPLDKGAAKNWFEDLEIVFNAMGVDDENLRYAALIRLVDSQVSTLLSSISREQPENCYTRARKLIIAEFSLSKFDRAKMYLLDSAPGPDENLSHFAARIEVLFEDLSLDDVRKFTVLRHAPPA</sequence>
<comment type="caution">
    <text evidence="1">The sequence shown here is derived from an EMBL/GenBank/DDBJ whole genome shotgun (WGS) entry which is preliminary data.</text>
</comment>
<feature type="non-terminal residue" evidence="1">
    <location>
        <position position="1"/>
    </location>
</feature>